<sequence>MLDSDAEVPQEVLAEYEKLLKRSYTENFDDLYKTDLLKVIGKDGYGSHIVLLIPCFIVASGADPEKTLRYAILTLDPIVKENYVLILCETHTNWLTDAVYAYAKQWYDTLPRKYKKNLKNLYLVHSGFLSKTLLTIVTPFISPKFWKKVEYIEKLEDLFLKLNIKASKYLKYFPYIVQRNEEVMLGGQPISPFGADLEILCQRFGKKYLHFKHIPSILIDFLTYLTKPEIINTKDLFNLQADAATLYGIIGDIEYGEPTTDFNNIPSLVCSFKLFLNTQKHGLLGKDAFSRLHYLKSTSASDKVIKLNLSKLYEKLSQGIKQCVLCLLHFFKTISEHASENNMTILALSKIFAPSFFRSKTPNAIFTECIPLANKCMQMIIQNPDILMNPEKYNGQSSESISSYESGSENNLTEDEDKSDESKSDGSKSDESKSDESKSDESKSDESKSDESKSDESKSDGSKSDESKSDGSKSDESKSDESKTDESKTDESKSDESKSDESKIDENNSEECKDENNKINNESDEDSNESYTSKESNSKPSSLDQTSEYSSSILSDKVIKKKVSIKKSTSKRLSFDHSIKSEKSGDSKNSFLSEKTDEQDDSYEDSEKEEDEKKNKKENLKKEPSSDN</sequence>
<evidence type="ECO:0000313" key="4">
    <source>
        <dbReference type="EMBL" id="CDO64503.1"/>
    </source>
</evidence>
<feature type="compositionally biased region" description="Acidic residues" evidence="1">
    <location>
        <begin position="597"/>
        <end position="610"/>
    </location>
</feature>
<dbReference type="AlphaFoldDB" id="A0A060RSS9"/>
<dbReference type="CDD" id="cd00159">
    <property type="entry name" value="RhoGAP"/>
    <property type="match status" value="1"/>
</dbReference>
<dbReference type="InterPro" id="IPR036865">
    <property type="entry name" value="CRAL-TRIO_dom_sf"/>
</dbReference>
<dbReference type="GO" id="GO:0005096">
    <property type="term" value="F:GTPase activator activity"/>
    <property type="evidence" value="ECO:0007669"/>
    <property type="project" value="TreeGrafter"/>
</dbReference>
<dbReference type="Pfam" id="PF00620">
    <property type="entry name" value="RhoGAP"/>
    <property type="match status" value="1"/>
</dbReference>
<keyword evidence="5" id="KW-1185">Reference proteome</keyword>
<feature type="compositionally biased region" description="Low complexity" evidence="1">
    <location>
        <begin position="397"/>
        <end position="409"/>
    </location>
</feature>
<dbReference type="PROSITE" id="PS50191">
    <property type="entry name" value="CRAL_TRIO"/>
    <property type="match status" value="1"/>
</dbReference>
<dbReference type="Pfam" id="PF13716">
    <property type="entry name" value="CRAL_TRIO_2"/>
    <property type="match status" value="1"/>
</dbReference>
<name>A0A060RSS9_PLARE</name>
<dbReference type="FunFam" id="1.10.555.10:FF:000074">
    <property type="entry name" value="RhoGAP GTPase, putative"/>
    <property type="match status" value="1"/>
</dbReference>
<dbReference type="GO" id="GO:0007264">
    <property type="term" value="P:small GTPase-mediated signal transduction"/>
    <property type="evidence" value="ECO:0007669"/>
    <property type="project" value="TreeGrafter"/>
</dbReference>
<feature type="compositionally biased region" description="Basic and acidic residues" evidence="1">
    <location>
        <begin position="420"/>
        <end position="517"/>
    </location>
</feature>
<dbReference type="SMART" id="SM00324">
    <property type="entry name" value="RhoGAP"/>
    <property type="match status" value="1"/>
</dbReference>
<dbReference type="SMART" id="SM00516">
    <property type="entry name" value="SEC14"/>
    <property type="match status" value="1"/>
</dbReference>
<feature type="compositionally biased region" description="Basic and acidic residues" evidence="1">
    <location>
        <begin position="611"/>
        <end position="628"/>
    </location>
</feature>
<gene>
    <name evidence="4" type="ORF">PRCDC_1006600</name>
</gene>
<accession>A0A060RSS9</accession>
<feature type="compositionally biased region" description="Basic residues" evidence="1">
    <location>
        <begin position="559"/>
        <end position="570"/>
    </location>
</feature>
<dbReference type="CDD" id="cd00170">
    <property type="entry name" value="SEC14"/>
    <property type="match status" value="1"/>
</dbReference>
<feature type="compositionally biased region" description="Basic and acidic residues" evidence="1">
    <location>
        <begin position="573"/>
        <end position="586"/>
    </location>
</feature>
<dbReference type="VEuPathDB" id="PlasmoDB:PRG01_1005800"/>
<dbReference type="SUPFAM" id="SSF52087">
    <property type="entry name" value="CRAL/TRIO domain"/>
    <property type="match status" value="1"/>
</dbReference>
<dbReference type="VEuPathDB" id="PlasmoDB:PRCDC_1006600"/>
<proteinExistence type="predicted"/>
<dbReference type="PANTHER" id="PTHR45808:SF2">
    <property type="entry name" value="RHO GTPASE-ACTIVATING PROTEIN 68F"/>
    <property type="match status" value="1"/>
</dbReference>
<dbReference type="PANTHER" id="PTHR45808">
    <property type="entry name" value="RHO GTPASE-ACTIVATING PROTEIN 68F"/>
    <property type="match status" value="1"/>
</dbReference>
<dbReference type="GO" id="GO:0005737">
    <property type="term" value="C:cytoplasm"/>
    <property type="evidence" value="ECO:0007669"/>
    <property type="project" value="TreeGrafter"/>
</dbReference>
<dbReference type="Gene3D" id="3.40.525.10">
    <property type="entry name" value="CRAL-TRIO lipid binding domain"/>
    <property type="match status" value="1"/>
</dbReference>
<evidence type="ECO:0000256" key="1">
    <source>
        <dbReference type="SAM" id="MobiDB-lite"/>
    </source>
</evidence>
<reference evidence="4" key="1">
    <citation type="submission" date="2014-01" db="EMBL/GenBank/DDBJ databases">
        <authorList>
            <person name="Aslett M."/>
        </authorList>
    </citation>
    <scope>NUCLEOTIDE SEQUENCE</scope>
    <source>
        <strain evidence="4">CDC</strain>
    </source>
</reference>
<dbReference type="Gene3D" id="1.10.555.10">
    <property type="entry name" value="Rho GTPase activation protein"/>
    <property type="match status" value="1"/>
</dbReference>
<feature type="domain" description="Rho-GAP" evidence="3">
    <location>
        <begin position="195"/>
        <end position="388"/>
    </location>
</feature>
<organism evidence="4 5">
    <name type="scientific">Plasmodium reichenowi</name>
    <dbReference type="NCBI Taxonomy" id="5854"/>
    <lineage>
        <taxon>Eukaryota</taxon>
        <taxon>Sar</taxon>
        <taxon>Alveolata</taxon>
        <taxon>Apicomplexa</taxon>
        <taxon>Aconoidasida</taxon>
        <taxon>Haemosporida</taxon>
        <taxon>Plasmodiidae</taxon>
        <taxon>Plasmodium</taxon>
        <taxon>Plasmodium (Laverania)</taxon>
    </lineage>
</organism>
<dbReference type="PROSITE" id="PS50238">
    <property type="entry name" value="RHOGAP"/>
    <property type="match status" value="1"/>
</dbReference>
<dbReference type="SUPFAM" id="SSF48350">
    <property type="entry name" value="GTPase activation domain, GAP"/>
    <property type="match status" value="1"/>
</dbReference>
<dbReference type="InterPro" id="IPR008936">
    <property type="entry name" value="Rho_GTPase_activation_prot"/>
</dbReference>
<evidence type="ECO:0000259" key="2">
    <source>
        <dbReference type="PROSITE" id="PS50191"/>
    </source>
</evidence>
<reference evidence="4" key="2">
    <citation type="submission" date="2014-05" db="EMBL/GenBank/DDBJ databases">
        <title>The genome sequences of chimpanzee malaria parasites reveal the path to human adaptation.</title>
        <authorList>
            <person name="Otto T.D."/>
            <person name="Rayner J.C."/>
            <person name="Boehme U."/>
            <person name="Pain A."/>
            <person name="Spottiswoode N."/>
            <person name="Sanders M."/>
            <person name="Quail M."/>
            <person name="Ollomo B."/>
            <person name="Renaud F."/>
            <person name="Thomas A.W."/>
            <person name="Prugnolle F."/>
            <person name="Conway D.J."/>
            <person name="Newbold C."/>
            <person name="Berriman M."/>
        </authorList>
    </citation>
    <scope>NUCLEOTIDE SEQUENCE [LARGE SCALE GENOMIC DNA]</scope>
    <source>
        <strain evidence="4">CDC</strain>
    </source>
</reference>
<protein>
    <submittedName>
        <fullName evidence="4">RhoGAP GTPase, putative</fullName>
    </submittedName>
</protein>
<dbReference type="EMBL" id="HG810771">
    <property type="protein sequence ID" value="CDO64503.1"/>
    <property type="molecule type" value="Genomic_DNA"/>
</dbReference>
<dbReference type="InterPro" id="IPR000198">
    <property type="entry name" value="RhoGAP_dom"/>
</dbReference>
<evidence type="ECO:0000313" key="5">
    <source>
        <dbReference type="Proteomes" id="UP000027581"/>
    </source>
</evidence>
<feature type="compositionally biased region" description="Polar residues" evidence="1">
    <location>
        <begin position="529"/>
        <end position="549"/>
    </location>
</feature>
<dbReference type="InterPro" id="IPR001251">
    <property type="entry name" value="CRAL-TRIO_dom"/>
</dbReference>
<dbReference type="PhylomeDB" id="A0A060RSS9"/>
<evidence type="ECO:0000259" key="3">
    <source>
        <dbReference type="PROSITE" id="PS50238"/>
    </source>
</evidence>
<feature type="region of interest" description="Disordered" evidence="1">
    <location>
        <begin position="391"/>
        <end position="628"/>
    </location>
</feature>
<dbReference type="Proteomes" id="UP000027581">
    <property type="component" value="Unassembled WGS sequence"/>
</dbReference>
<feature type="domain" description="CRAL-TRIO" evidence="2">
    <location>
        <begin position="24"/>
        <end position="187"/>
    </location>
</feature>